<keyword evidence="4" id="KW-1185">Reference proteome</keyword>
<evidence type="ECO:0000313" key="4">
    <source>
        <dbReference type="Proteomes" id="UP001497623"/>
    </source>
</evidence>
<dbReference type="Pfam" id="PF05422">
    <property type="entry name" value="SIN1"/>
    <property type="match status" value="1"/>
</dbReference>
<reference evidence="3 4" key="1">
    <citation type="submission" date="2024-05" db="EMBL/GenBank/DDBJ databases">
        <authorList>
            <person name="Wallberg A."/>
        </authorList>
    </citation>
    <scope>NUCLEOTIDE SEQUENCE [LARGE SCALE GENOMIC DNA]</scope>
</reference>
<evidence type="ECO:0000259" key="2">
    <source>
        <dbReference type="Pfam" id="PF05422"/>
    </source>
</evidence>
<proteinExistence type="predicted"/>
<evidence type="ECO:0000313" key="3">
    <source>
        <dbReference type="EMBL" id="CAL4165592.1"/>
    </source>
</evidence>
<dbReference type="EMBL" id="CAXKWB010047572">
    <property type="protein sequence ID" value="CAL4165592.1"/>
    <property type="molecule type" value="Genomic_DNA"/>
</dbReference>
<comment type="caution">
    <text evidence="3">The sequence shown here is derived from an EMBL/GenBank/DDBJ whole genome shotgun (WGS) entry which is preliminary data.</text>
</comment>
<organism evidence="3 4">
    <name type="scientific">Meganyctiphanes norvegica</name>
    <name type="common">Northern krill</name>
    <name type="synonym">Thysanopoda norvegica</name>
    <dbReference type="NCBI Taxonomy" id="48144"/>
    <lineage>
        <taxon>Eukaryota</taxon>
        <taxon>Metazoa</taxon>
        <taxon>Ecdysozoa</taxon>
        <taxon>Arthropoda</taxon>
        <taxon>Crustacea</taxon>
        <taxon>Multicrustacea</taxon>
        <taxon>Malacostraca</taxon>
        <taxon>Eumalacostraca</taxon>
        <taxon>Eucarida</taxon>
        <taxon>Euphausiacea</taxon>
        <taxon>Euphausiidae</taxon>
        <taxon>Meganyctiphanes</taxon>
    </lineage>
</organism>
<dbReference type="Proteomes" id="UP001497623">
    <property type="component" value="Unassembled WGS sequence"/>
</dbReference>
<evidence type="ECO:0000256" key="1">
    <source>
        <dbReference type="SAM" id="MobiDB-lite"/>
    </source>
</evidence>
<sequence>MAAFDDRHWLLSHIHNSYITSDDTGLCEVVVQVEPHAAPVVEFPCMADDSPPDPNDDQQPHSLDIASDMIFGGPRQRSYTALRLEKMKKEEKIAARIKRVSWKHNPSASIC</sequence>
<feature type="domain" description="Sin1 N-terminal" evidence="2">
    <location>
        <begin position="45"/>
        <end position="107"/>
    </location>
</feature>
<protein>
    <recommendedName>
        <fullName evidence="2">Sin1 N-terminal domain-containing protein</fullName>
    </recommendedName>
</protein>
<feature type="non-terminal residue" evidence="3">
    <location>
        <position position="111"/>
    </location>
</feature>
<accession>A0AAV2SAJ9</accession>
<name>A0AAV2SAJ9_MEGNR</name>
<feature type="region of interest" description="Disordered" evidence="1">
    <location>
        <begin position="46"/>
        <end position="65"/>
    </location>
</feature>
<dbReference type="InterPro" id="IPR032679">
    <property type="entry name" value="Sin1_N"/>
</dbReference>
<gene>
    <name evidence="3" type="ORF">MNOR_LOCUS33280</name>
</gene>
<dbReference type="AlphaFoldDB" id="A0AAV2SAJ9"/>